<keyword evidence="2" id="KW-1185">Reference proteome</keyword>
<accession>A0ABS4FUU9</accession>
<dbReference type="EMBL" id="JAGGKG010000014">
    <property type="protein sequence ID" value="MBP1906353.1"/>
    <property type="molecule type" value="Genomic_DNA"/>
</dbReference>
<sequence>MMAQQVVALVCNACKSLSEPVNMESSLFDIAGFEDVVMEWSDFKNEVPTPDTIHWVRSDRPPMKGEVRTVNVHHPFYMSVGEPFWILYTPVLSSLNGWDSHPEEIEQSSFVRCFIERVLDQYESKAWLQVKILDVLMIRDYNMNFPVRDGSNGYLDDFEMFGQPHIFCYKDWLYISAGAEGDLGVWALVKQVNSQYYMLVYGDWGFHKYNAFGGNILLPNQQIEAWINQAIHNHRYNKVE</sequence>
<reference evidence="1 2" key="1">
    <citation type="submission" date="2021-03" db="EMBL/GenBank/DDBJ databases">
        <title>Genomic Encyclopedia of Type Strains, Phase IV (KMG-IV): sequencing the most valuable type-strain genomes for metagenomic binning, comparative biology and taxonomic classification.</title>
        <authorList>
            <person name="Goeker M."/>
        </authorList>
    </citation>
    <scope>NUCLEOTIDE SEQUENCE [LARGE SCALE GENOMIC DNA]</scope>
    <source>
        <strain evidence="1 2">DSM 14349</strain>
    </source>
</reference>
<evidence type="ECO:0000313" key="1">
    <source>
        <dbReference type="EMBL" id="MBP1906353.1"/>
    </source>
</evidence>
<proteinExistence type="predicted"/>
<dbReference type="Proteomes" id="UP001519272">
    <property type="component" value="Unassembled WGS sequence"/>
</dbReference>
<organism evidence="1 2">
    <name type="scientific">Paenibacillus turicensis</name>
    <dbReference type="NCBI Taxonomy" id="160487"/>
    <lineage>
        <taxon>Bacteria</taxon>
        <taxon>Bacillati</taxon>
        <taxon>Bacillota</taxon>
        <taxon>Bacilli</taxon>
        <taxon>Bacillales</taxon>
        <taxon>Paenibacillaceae</taxon>
        <taxon>Paenibacillus</taxon>
    </lineage>
</organism>
<comment type="caution">
    <text evidence="1">The sequence shown here is derived from an EMBL/GenBank/DDBJ whole genome shotgun (WGS) entry which is preliminary data.</text>
</comment>
<evidence type="ECO:0000313" key="2">
    <source>
        <dbReference type="Proteomes" id="UP001519272"/>
    </source>
</evidence>
<protein>
    <submittedName>
        <fullName evidence="1">Uncharacterized protein</fullName>
    </submittedName>
</protein>
<name>A0ABS4FUU9_9BACL</name>
<gene>
    <name evidence="1" type="ORF">J2Z32_003002</name>
</gene>